<evidence type="ECO:0000313" key="3">
    <source>
        <dbReference type="Proteomes" id="UP000735302"/>
    </source>
</evidence>
<dbReference type="PANTHER" id="PTHR47027">
    <property type="entry name" value="REVERSE TRANSCRIPTASE DOMAIN-CONTAINING PROTEIN"/>
    <property type="match status" value="1"/>
</dbReference>
<dbReference type="PROSITE" id="PS50878">
    <property type="entry name" value="RT_POL"/>
    <property type="match status" value="1"/>
</dbReference>
<dbReference type="InterPro" id="IPR000477">
    <property type="entry name" value="RT_dom"/>
</dbReference>
<gene>
    <name evidence="2" type="ORF">PoB_006196600</name>
</gene>
<evidence type="ECO:0000259" key="1">
    <source>
        <dbReference type="PROSITE" id="PS50878"/>
    </source>
</evidence>
<keyword evidence="3" id="KW-1185">Reference proteome</keyword>
<dbReference type="AlphaFoldDB" id="A0AAV4CUV1"/>
<dbReference type="InterPro" id="IPR043502">
    <property type="entry name" value="DNA/RNA_pol_sf"/>
</dbReference>
<reference evidence="2 3" key="1">
    <citation type="journal article" date="2021" name="Elife">
        <title>Chloroplast acquisition without the gene transfer in kleptoplastic sea slugs, Plakobranchus ocellatus.</title>
        <authorList>
            <person name="Maeda T."/>
            <person name="Takahashi S."/>
            <person name="Yoshida T."/>
            <person name="Shimamura S."/>
            <person name="Takaki Y."/>
            <person name="Nagai Y."/>
            <person name="Toyoda A."/>
            <person name="Suzuki Y."/>
            <person name="Arimoto A."/>
            <person name="Ishii H."/>
            <person name="Satoh N."/>
            <person name="Nishiyama T."/>
            <person name="Hasebe M."/>
            <person name="Maruyama T."/>
            <person name="Minagawa J."/>
            <person name="Obokata J."/>
            <person name="Shigenobu S."/>
        </authorList>
    </citation>
    <scope>NUCLEOTIDE SEQUENCE [LARGE SCALE GENOMIC DNA]</scope>
</reference>
<organism evidence="2 3">
    <name type="scientific">Plakobranchus ocellatus</name>
    <dbReference type="NCBI Taxonomy" id="259542"/>
    <lineage>
        <taxon>Eukaryota</taxon>
        <taxon>Metazoa</taxon>
        <taxon>Spiralia</taxon>
        <taxon>Lophotrochozoa</taxon>
        <taxon>Mollusca</taxon>
        <taxon>Gastropoda</taxon>
        <taxon>Heterobranchia</taxon>
        <taxon>Euthyneura</taxon>
        <taxon>Panpulmonata</taxon>
        <taxon>Sacoglossa</taxon>
        <taxon>Placobranchoidea</taxon>
        <taxon>Plakobranchidae</taxon>
        <taxon>Plakobranchus</taxon>
    </lineage>
</organism>
<comment type="caution">
    <text evidence="2">The sequence shown here is derived from an EMBL/GenBank/DDBJ whole genome shotgun (WGS) entry which is preliminary data.</text>
</comment>
<protein>
    <submittedName>
        <fullName evidence="2">Catenin (Cadherin-associated protein), alpha 3</fullName>
    </submittedName>
</protein>
<sequence length="163" mass="18733">MVLRNLEQHEGVKVGGHNINNLRYADDTVLVADSGEKPQNILTTVTIESENKGLQLNAKKTECMVISKKSNMPVSNILYKGERIKQICTFKYLGFTITPDARCDTRTQKRTTLSEDTFTKIKPIFTNRNIRLSTKINTMKAYIWSILLYGCECWKLTKDFDFE</sequence>
<evidence type="ECO:0000313" key="2">
    <source>
        <dbReference type="EMBL" id="GFO35461.1"/>
    </source>
</evidence>
<dbReference type="SUPFAM" id="SSF56672">
    <property type="entry name" value="DNA/RNA polymerases"/>
    <property type="match status" value="1"/>
</dbReference>
<name>A0AAV4CUV1_9GAST</name>
<feature type="domain" description="Reverse transcriptase" evidence="1">
    <location>
        <begin position="1"/>
        <end position="97"/>
    </location>
</feature>
<accession>A0AAV4CUV1</accession>
<dbReference type="Proteomes" id="UP000735302">
    <property type="component" value="Unassembled WGS sequence"/>
</dbReference>
<dbReference type="PANTHER" id="PTHR47027:SF8">
    <property type="entry name" value="RIBONUCLEASE H"/>
    <property type="match status" value="1"/>
</dbReference>
<dbReference type="Pfam" id="PF00078">
    <property type="entry name" value="RVT_1"/>
    <property type="match status" value="1"/>
</dbReference>
<dbReference type="EMBL" id="BLXT01006999">
    <property type="protein sequence ID" value="GFO35461.1"/>
    <property type="molecule type" value="Genomic_DNA"/>
</dbReference>
<proteinExistence type="predicted"/>